<evidence type="ECO:0000256" key="10">
    <source>
        <dbReference type="ARBA" id="ARBA00023180"/>
    </source>
</evidence>
<reference evidence="21" key="2">
    <citation type="submission" date="2024-01" db="EMBL/GenBank/DDBJ databases">
        <title>Comparative genomics of Cryptococcus and Kwoniella reveals pathogenesis evolution and contrasting modes of karyotype evolution via chromosome fusion or intercentromeric recombination.</title>
        <authorList>
            <person name="Coelho M.A."/>
            <person name="David-Palma M."/>
            <person name="Shea T."/>
            <person name="Bowers K."/>
            <person name="McGinley-Smith S."/>
            <person name="Mohammad A.W."/>
            <person name="Gnirke A."/>
            <person name="Yurkov A.M."/>
            <person name="Nowrousian M."/>
            <person name="Sun S."/>
            <person name="Cuomo C.A."/>
            <person name="Heitman J."/>
        </authorList>
    </citation>
    <scope>NUCLEOTIDE SEQUENCE</scope>
    <source>
        <strain evidence="21">CBS 12478</strain>
    </source>
</reference>
<keyword evidence="9 16" id="KW-1015">Disulfide bond</keyword>
<evidence type="ECO:0000256" key="18">
    <source>
        <dbReference type="SAM" id="MobiDB-lite"/>
    </source>
</evidence>
<dbReference type="Pfam" id="PF09260">
    <property type="entry name" value="A_amylase_dom_C"/>
    <property type="match status" value="1"/>
</dbReference>
<evidence type="ECO:0000256" key="5">
    <source>
        <dbReference type="ARBA" id="ARBA00022723"/>
    </source>
</evidence>
<feature type="binding site" evidence="17">
    <location>
        <position position="311"/>
    </location>
    <ligand>
        <name>substrate</name>
    </ligand>
</feature>
<dbReference type="FunFam" id="3.20.20.80:FF:000120">
    <property type="entry name" value="Alpha-amylase A"/>
    <property type="match status" value="1"/>
</dbReference>
<evidence type="ECO:0000256" key="8">
    <source>
        <dbReference type="ARBA" id="ARBA00022837"/>
    </source>
</evidence>
<evidence type="ECO:0000256" key="6">
    <source>
        <dbReference type="ARBA" id="ARBA00022729"/>
    </source>
</evidence>
<comment type="cofactor">
    <cofactor evidence="2">
        <name>Ca(2+)</name>
        <dbReference type="ChEBI" id="CHEBI:29108"/>
    </cofactor>
</comment>
<dbReference type="Gene3D" id="3.20.20.80">
    <property type="entry name" value="Glycosidases"/>
    <property type="match status" value="1"/>
</dbReference>
<evidence type="ECO:0000313" key="22">
    <source>
        <dbReference type="Proteomes" id="UP000322225"/>
    </source>
</evidence>
<dbReference type="Gene3D" id="2.60.40.1180">
    <property type="entry name" value="Golgi alpha-mannosidase II"/>
    <property type="match status" value="1"/>
</dbReference>
<dbReference type="InterPro" id="IPR006047">
    <property type="entry name" value="GH13_cat_dom"/>
</dbReference>
<feature type="binding site" evidence="15">
    <location>
        <position position="138"/>
    </location>
    <ligand>
        <name>Ca(2+)</name>
        <dbReference type="ChEBI" id="CHEBI:29108"/>
        <label>1</label>
    </ligand>
</feature>
<feature type="binding site" evidence="17">
    <location>
        <position position="358"/>
    </location>
    <ligand>
        <name>substrate</name>
    </ligand>
</feature>
<feature type="chain" id="PRO_5042591275" description="alpha-amylase" evidence="19">
    <location>
        <begin position="22"/>
        <end position="548"/>
    </location>
</feature>
<dbReference type="GO" id="GO:0016052">
    <property type="term" value="P:carbohydrate catabolic process"/>
    <property type="evidence" value="ECO:0007669"/>
    <property type="project" value="InterPro"/>
</dbReference>
<keyword evidence="6 19" id="KW-0732">Signal</keyword>
<feature type="binding site" evidence="17">
    <location>
        <position position="100"/>
    </location>
    <ligand>
        <name>substrate</name>
    </ligand>
</feature>
<dbReference type="GeneID" id="43586260"/>
<dbReference type="RefSeq" id="XP_031863707.2">
    <property type="nucleotide sequence ID" value="XM_032002150.2"/>
</dbReference>
<organism evidence="21 22">
    <name type="scientific">Kwoniella shandongensis</name>
    <dbReference type="NCBI Taxonomy" id="1734106"/>
    <lineage>
        <taxon>Eukaryota</taxon>
        <taxon>Fungi</taxon>
        <taxon>Dikarya</taxon>
        <taxon>Basidiomycota</taxon>
        <taxon>Agaricomycotina</taxon>
        <taxon>Tremellomycetes</taxon>
        <taxon>Tremellales</taxon>
        <taxon>Cryptococcaceae</taxon>
        <taxon>Kwoniella</taxon>
    </lineage>
</organism>
<feature type="binding site" evidence="15">
    <location>
        <position position="243"/>
    </location>
    <ligand>
        <name>Ca(2+)</name>
        <dbReference type="ChEBI" id="CHEBI:29108"/>
        <label>2</label>
    </ligand>
</feature>
<evidence type="ECO:0000256" key="11">
    <source>
        <dbReference type="ARBA" id="ARBA00023277"/>
    </source>
</evidence>
<keyword evidence="12" id="KW-0326">Glycosidase</keyword>
<keyword evidence="11" id="KW-0119">Carbohydrate metabolism</keyword>
<reference evidence="21" key="1">
    <citation type="submission" date="2017-08" db="EMBL/GenBank/DDBJ databases">
        <authorList>
            <person name="Cuomo C."/>
            <person name="Billmyre B."/>
            <person name="Heitman J."/>
        </authorList>
    </citation>
    <scope>NUCLEOTIDE SEQUENCE</scope>
    <source>
        <strain evidence="21">CBS 12478</strain>
    </source>
</reference>
<evidence type="ECO:0000256" key="7">
    <source>
        <dbReference type="ARBA" id="ARBA00022801"/>
    </source>
</evidence>
<evidence type="ECO:0000256" key="4">
    <source>
        <dbReference type="ARBA" id="ARBA00012595"/>
    </source>
</evidence>
<feature type="binding site" evidence="17">
    <location>
        <position position="217"/>
    </location>
    <ligand>
        <name>substrate</name>
    </ligand>
</feature>
<evidence type="ECO:0000256" key="17">
    <source>
        <dbReference type="PIRSR" id="PIRSR001024-5"/>
    </source>
</evidence>
<name>A0AAJ8LR04_9TREE</name>
<dbReference type="Proteomes" id="UP000322225">
    <property type="component" value="Chromosome 13"/>
</dbReference>
<evidence type="ECO:0000256" key="19">
    <source>
        <dbReference type="SAM" id="SignalP"/>
    </source>
</evidence>
<dbReference type="SUPFAM" id="SSF51445">
    <property type="entry name" value="(Trans)glycosidases"/>
    <property type="match status" value="1"/>
</dbReference>
<dbReference type="Pfam" id="PF00128">
    <property type="entry name" value="Alpha-amylase"/>
    <property type="match status" value="1"/>
</dbReference>
<keyword evidence="7" id="KW-0378">Hydrolase</keyword>
<evidence type="ECO:0000256" key="14">
    <source>
        <dbReference type="PIRSR" id="PIRSR001024-2"/>
    </source>
</evidence>
<feature type="active site" description="Nucleophile" evidence="13">
    <location>
        <position position="219"/>
    </location>
</feature>
<gene>
    <name evidence="21" type="ORF">CI109_106785</name>
</gene>
<feature type="site" description="Transition state stabilizer" evidence="14">
    <location>
        <position position="311"/>
    </location>
</feature>
<feature type="binding site" evidence="15">
    <location>
        <position position="178"/>
    </location>
    <ligand>
        <name>Ca(2+)</name>
        <dbReference type="ChEBI" id="CHEBI:29108"/>
        <label>1</label>
    </ligand>
</feature>
<dbReference type="EC" id="3.2.1.1" evidence="4"/>
<dbReference type="SUPFAM" id="SSF51011">
    <property type="entry name" value="Glycosyl hydrolase domain"/>
    <property type="match status" value="1"/>
</dbReference>
<evidence type="ECO:0000259" key="20">
    <source>
        <dbReference type="SMART" id="SM00642"/>
    </source>
</evidence>
<evidence type="ECO:0000256" key="15">
    <source>
        <dbReference type="PIRSR" id="PIRSR001024-3"/>
    </source>
</evidence>
<feature type="region of interest" description="Disordered" evidence="18">
    <location>
        <begin position="506"/>
        <end position="548"/>
    </location>
</feature>
<feature type="binding site" evidence="17">
    <location>
        <position position="247"/>
    </location>
    <ligand>
        <name>substrate</name>
    </ligand>
</feature>
<feature type="binding site" evidence="15">
    <location>
        <position position="223"/>
    </location>
    <ligand>
        <name>Ca(2+)</name>
        <dbReference type="ChEBI" id="CHEBI:29108"/>
        <label>1</label>
    </ligand>
</feature>
<evidence type="ECO:0000313" key="21">
    <source>
        <dbReference type="EMBL" id="WWD22294.1"/>
    </source>
</evidence>
<dbReference type="InterPro" id="IPR015340">
    <property type="entry name" value="A_amylase_C_dom"/>
</dbReference>
<feature type="domain" description="Glycosyl hydrolase family 13 catalytic" evidence="20">
    <location>
        <begin position="32"/>
        <end position="383"/>
    </location>
</feature>
<comment type="catalytic activity">
    <reaction evidence="1">
        <text>Endohydrolysis of (1-&gt;4)-alpha-D-glucosidic linkages in polysaccharides containing three or more (1-&gt;4)-alpha-linked D-glucose units.</text>
        <dbReference type="EC" id="3.2.1.1"/>
    </reaction>
</comment>
<comment type="similarity">
    <text evidence="3">Belongs to the glycosyl hydrolase 13 family.</text>
</comment>
<dbReference type="EMBL" id="CP144063">
    <property type="protein sequence ID" value="WWD22294.1"/>
    <property type="molecule type" value="Genomic_DNA"/>
</dbReference>
<dbReference type="InterPro" id="IPR017853">
    <property type="entry name" value="GH"/>
</dbReference>
<dbReference type="InterPro" id="IPR013780">
    <property type="entry name" value="Glyco_hydro_b"/>
</dbReference>
<dbReference type="CDD" id="cd11319">
    <property type="entry name" value="AmyAc_euk_AmyA"/>
    <property type="match status" value="1"/>
</dbReference>
<feature type="compositionally biased region" description="Polar residues" evidence="18">
    <location>
        <begin position="532"/>
        <end position="542"/>
    </location>
</feature>
<dbReference type="GO" id="GO:0005509">
    <property type="term" value="F:calcium ion binding"/>
    <property type="evidence" value="ECO:0007669"/>
    <property type="project" value="InterPro"/>
</dbReference>
<dbReference type="AlphaFoldDB" id="A0AAJ8LR04"/>
<keyword evidence="10" id="KW-0325">Glycoprotein</keyword>
<feature type="binding site" evidence="15">
    <location>
        <position position="219"/>
    </location>
    <ligand>
        <name>Ca(2+)</name>
        <dbReference type="ChEBI" id="CHEBI:29108"/>
        <label>2</label>
    </ligand>
</feature>
<evidence type="ECO:0000256" key="13">
    <source>
        <dbReference type="PIRSR" id="PIRSR001024-1"/>
    </source>
</evidence>
<dbReference type="PIRSF" id="PIRSF001024">
    <property type="entry name" value="Alph-amyl_fung"/>
    <property type="match status" value="1"/>
</dbReference>
<evidence type="ECO:0000256" key="12">
    <source>
        <dbReference type="ARBA" id="ARBA00023295"/>
    </source>
</evidence>
<dbReference type="SMART" id="SM00642">
    <property type="entry name" value="Aamy"/>
    <property type="match status" value="1"/>
</dbReference>
<keyword evidence="22" id="KW-1185">Reference proteome</keyword>
<feature type="binding site" evidence="17">
    <location>
        <position position="139"/>
    </location>
    <ligand>
        <name>substrate</name>
    </ligand>
</feature>
<protein>
    <recommendedName>
        <fullName evidence="4">alpha-amylase</fullName>
        <ecNumber evidence="4">3.2.1.1</ecNumber>
    </recommendedName>
</protein>
<evidence type="ECO:0000256" key="2">
    <source>
        <dbReference type="ARBA" id="ARBA00001913"/>
    </source>
</evidence>
<evidence type="ECO:0000256" key="16">
    <source>
        <dbReference type="PIRSR" id="PIRSR001024-4"/>
    </source>
</evidence>
<evidence type="ECO:0000256" key="3">
    <source>
        <dbReference type="ARBA" id="ARBA00008061"/>
    </source>
</evidence>
<feature type="signal peptide" evidence="19">
    <location>
        <begin position="1"/>
        <end position="21"/>
    </location>
</feature>
<evidence type="ECO:0000256" key="1">
    <source>
        <dbReference type="ARBA" id="ARBA00000548"/>
    </source>
</evidence>
<dbReference type="InterPro" id="IPR013777">
    <property type="entry name" value="A-amylase-like"/>
</dbReference>
<proteinExistence type="inferred from homology"/>
<evidence type="ECO:0000256" key="9">
    <source>
        <dbReference type="ARBA" id="ARBA00023157"/>
    </source>
</evidence>
<sequence>MLLSSLVQLLILSPLAALALTTSELRSKSIYQVLTDRFARSDDAIAYCDPADKVYCGGSWKGIVKKLDYIQGMGFDTVWISPVVANVESPSGHESYHGYWASNIYQLNPHFGTAEDLSSLSAALHARGMYLMVDVVVNHVGSLSRDSFLPGTHYGPFTSPADFHEFCIPDWDVQWQVENCWLSENMPDLNTESPRVISALHNWIQDLVKVFEIDALRIDTVKHVRKDFWPGFVKAAGVVAMGEVLHGDPTYVAPYQKESMSSLLDFAVFFHLQRAFANFFGSISELVNMINTVHRLFPDPTTLGSFLDNHDFPRFAGITHDNTLVRNAMVYPFVNDGVPILYMGQEHGLTGGEDPFNREAIWLHGYDQTTTAYQFIRTLNAARRSASASHPPFHKTLVRPYQLDNHTIALSKPPLLSILTNYGSHSAAIGLHLSPEQTGFKPLLPVIDVVTNQIFSTDPRGGLTVTLVDGEPRVFLPLAVHRGITSKDQWASVPLPKLELGELLGKRQSPLNSPGSPRSHLKRPSLGGMMSWFSSGGKSTSRFGGGDL</sequence>
<feature type="disulfide bond" evidence="16">
    <location>
        <begin position="167"/>
        <end position="180"/>
    </location>
</feature>
<feature type="binding site" evidence="15">
    <location>
        <position position="188"/>
    </location>
    <ligand>
        <name>Ca(2+)</name>
        <dbReference type="ChEBI" id="CHEBI:29108"/>
        <label>1</label>
    </ligand>
</feature>
<dbReference type="PANTHER" id="PTHR10357:SF215">
    <property type="entry name" value="ALPHA-AMYLASE 1"/>
    <property type="match status" value="1"/>
</dbReference>
<feature type="disulfide bond" evidence="16">
    <location>
        <begin position="48"/>
        <end position="56"/>
    </location>
</feature>
<dbReference type="PANTHER" id="PTHR10357">
    <property type="entry name" value="ALPHA-AMYLASE FAMILY MEMBER"/>
    <property type="match status" value="1"/>
</dbReference>
<accession>A0AAJ8LR04</accession>
<keyword evidence="5 15" id="KW-0479">Metal-binding</keyword>
<feature type="active site" description="Proton donor" evidence="13">
    <location>
        <position position="243"/>
    </location>
</feature>
<dbReference type="KEGG" id="ksn:43586260"/>
<dbReference type="GO" id="GO:0004556">
    <property type="term" value="F:alpha-amylase activity"/>
    <property type="evidence" value="ECO:0007669"/>
    <property type="project" value="UniProtKB-EC"/>
</dbReference>
<keyword evidence="8 15" id="KW-0106">Calcium</keyword>